<dbReference type="AlphaFoldDB" id="A0AAD9KJF8"/>
<dbReference type="GO" id="GO:0005634">
    <property type="term" value="C:nucleus"/>
    <property type="evidence" value="ECO:0007669"/>
    <property type="project" value="InterPro"/>
</dbReference>
<sequence>MIESGSTSATGKSRTPSKDSKRSHSSNVEKVSGSNLPQKNDVKNGLTQDMNKDKLKKGIPECMSALSEMKQLQKHPGTPGKHVLPNGNSDGPHKKRKLNFDEALLSSDNQVVVAKANKAVTPKKTKAMLSVSNVTPTKTKEKSAGKHLVTPRKRVIADLEVDADKYLHPSRIRDVAVQAHLDYTLQHQKYITAKSPFAGFKYGHLLHRECDPNGGAWVLHSYKDELAHLSTQEMQEFVGEYFDVAFSEDADGASEYTMAIVHGAAADLPDPLEYLALKHSNLIVKIGAFGRLEIDTMTVAQFRENVHSSYCAGTHHAGGMMHISLVGVKQEETGDYLAEFLDLMECCPFLCCVMPWGTLSTLDDMPRDHSNDGPILWNRPGEQMVLPVDSSKSPFKRKRLVQVFVQVFLFCFFKEAYSVHRSVRKCMYFLNWLKRQHGPLKYFGLNWWWKLVVLHRTCGNNTVCPHIL</sequence>
<comment type="similarity">
    <text evidence="1">Belongs to the round spermatid basic protein 1 family.</text>
</comment>
<evidence type="ECO:0000256" key="1">
    <source>
        <dbReference type="ARBA" id="ARBA00010560"/>
    </source>
</evidence>
<reference evidence="3" key="1">
    <citation type="journal article" date="2023" name="Mol. Biol. Evol.">
        <title>Third-Generation Sequencing Reveals the Adaptive Role of the Epigenome in Three Deep-Sea Polychaetes.</title>
        <authorList>
            <person name="Perez M."/>
            <person name="Aroh O."/>
            <person name="Sun Y."/>
            <person name="Lan Y."/>
            <person name="Juniper S.K."/>
            <person name="Young C.R."/>
            <person name="Angers B."/>
            <person name="Qian P.Y."/>
        </authorList>
    </citation>
    <scope>NUCLEOTIDE SEQUENCE</scope>
    <source>
        <strain evidence="3">R07B-5</strain>
    </source>
</reference>
<dbReference type="PANTHER" id="PTHR13354:SF11">
    <property type="entry name" value="LYSINE-SPECIFIC DEMETHYLASE 9"/>
    <property type="match status" value="1"/>
</dbReference>
<comment type="caution">
    <text evidence="3">The sequence shown here is derived from an EMBL/GenBank/DDBJ whole genome shotgun (WGS) entry which is preliminary data.</text>
</comment>
<dbReference type="EMBL" id="JAODUO010000955">
    <property type="protein sequence ID" value="KAK2172501.1"/>
    <property type="molecule type" value="Genomic_DNA"/>
</dbReference>
<accession>A0AAD9KJF8</accession>
<feature type="region of interest" description="Disordered" evidence="2">
    <location>
        <begin position="69"/>
        <end position="92"/>
    </location>
</feature>
<feature type="region of interest" description="Disordered" evidence="2">
    <location>
        <begin position="1"/>
        <end position="54"/>
    </location>
</feature>
<evidence type="ECO:0000256" key="2">
    <source>
        <dbReference type="SAM" id="MobiDB-lite"/>
    </source>
</evidence>
<evidence type="ECO:0000313" key="3">
    <source>
        <dbReference type="EMBL" id="KAK2172501.1"/>
    </source>
</evidence>
<dbReference type="PANTHER" id="PTHR13354">
    <property type="entry name" value="ROUND SPERMATID BASIC PROTEIN 1"/>
    <property type="match status" value="1"/>
</dbReference>
<feature type="compositionally biased region" description="Polar residues" evidence="2">
    <location>
        <begin position="1"/>
        <end position="14"/>
    </location>
</feature>
<keyword evidence="4" id="KW-1185">Reference proteome</keyword>
<name>A0AAD9KJF8_RIDPI</name>
<dbReference type="Proteomes" id="UP001209878">
    <property type="component" value="Unassembled WGS sequence"/>
</dbReference>
<organism evidence="3 4">
    <name type="scientific">Ridgeia piscesae</name>
    <name type="common">Tubeworm</name>
    <dbReference type="NCBI Taxonomy" id="27915"/>
    <lineage>
        <taxon>Eukaryota</taxon>
        <taxon>Metazoa</taxon>
        <taxon>Spiralia</taxon>
        <taxon>Lophotrochozoa</taxon>
        <taxon>Annelida</taxon>
        <taxon>Polychaeta</taxon>
        <taxon>Sedentaria</taxon>
        <taxon>Canalipalpata</taxon>
        <taxon>Sabellida</taxon>
        <taxon>Siboglinidae</taxon>
        <taxon>Ridgeia</taxon>
    </lineage>
</organism>
<protein>
    <submittedName>
        <fullName evidence="3">Uncharacterized protein</fullName>
    </submittedName>
</protein>
<dbReference type="InterPro" id="IPR026306">
    <property type="entry name" value="RSBN1/Dpy-2/CEP530"/>
</dbReference>
<proteinExistence type="inferred from homology"/>
<gene>
    <name evidence="3" type="ORF">NP493_957g00005</name>
</gene>
<feature type="compositionally biased region" description="Polar residues" evidence="2">
    <location>
        <begin position="25"/>
        <end position="38"/>
    </location>
</feature>
<evidence type="ECO:0000313" key="4">
    <source>
        <dbReference type="Proteomes" id="UP001209878"/>
    </source>
</evidence>